<dbReference type="Proteomes" id="UP000887013">
    <property type="component" value="Unassembled WGS sequence"/>
</dbReference>
<keyword evidence="1" id="KW-0472">Membrane</keyword>
<gene>
    <name evidence="2" type="primary">CarT_10</name>
    <name evidence="2" type="ORF">NPIL_220481</name>
</gene>
<evidence type="ECO:0000313" key="3">
    <source>
        <dbReference type="Proteomes" id="UP000887013"/>
    </source>
</evidence>
<dbReference type="OrthoDB" id="6884957at2759"/>
<dbReference type="EMBL" id="BMAW01129454">
    <property type="protein sequence ID" value="GFU30462.1"/>
    <property type="molecule type" value="Genomic_DNA"/>
</dbReference>
<comment type="caution">
    <text evidence="2">The sequence shown here is derived from an EMBL/GenBank/DDBJ whole genome shotgun (WGS) entry which is preliminary data.</text>
</comment>
<keyword evidence="1" id="KW-1133">Transmembrane helix</keyword>
<protein>
    <submittedName>
        <fullName evidence="2">Carcinine transporter</fullName>
    </submittedName>
</protein>
<organism evidence="2 3">
    <name type="scientific">Nephila pilipes</name>
    <name type="common">Giant wood spider</name>
    <name type="synonym">Nephila maculata</name>
    <dbReference type="NCBI Taxonomy" id="299642"/>
    <lineage>
        <taxon>Eukaryota</taxon>
        <taxon>Metazoa</taxon>
        <taxon>Ecdysozoa</taxon>
        <taxon>Arthropoda</taxon>
        <taxon>Chelicerata</taxon>
        <taxon>Arachnida</taxon>
        <taxon>Araneae</taxon>
        <taxon>Araneomorphae</taxon>
        <taxon>Entelegynae</taxon>
        <taxon>Araneoidea</taxon>
        <taxon>Nephilidae</taxon>
        <taxon>Nephila</taxon>
    </lineage>
</organism>
<accession>A0A8X6UGI2</accession>
<proteinExistence type="predicted"/>
<dbReference type="AlphaFoldDB" id="A0A8X6UGI2"/>
<evidence type="ECO:0000313" key="2">
    <source>
        <dbReference type="EMBL" id="GFU30462.1"/>
    </source>
</evidence>
<name>A0A8X6UGI2_NEPPI</name>
<evidence type="ECO:0000256" key="1">
    <source>
        <dbReference type="SAM" id="Phobius"/>
    </source>
</evidence>
<feature type="transmembrane region" description="Helical" evidence="1">
    <location>
        <begin position="15"/>
        <end position="35"/>
    </location>
</feature>
<reference evidence="2" key="1">
    <citation type="submission" date="2020-08" db="EMBL/GenBank/DDBJ databases">
        <title>Multicomponent nature underlies the extraordinary mechanical properties of spider dragline silk.</title>
        <authorList>
            <person name="Kono N."/>
            <person name="Nakamura H."/>
            <person name="Mori M."/>
            <person name="Yoshida Y."/>
            <person name="Ohtoshi R."/>
            <person name="Malay A.D."/>
            <person name="Moran D.A.P."/>
            <person name="Tomita M."/>
            <person name="Numata K."/>
            <person name="Arakawa K."/>
        </authorList>
    </citation>
    <scope>NUCLEOTIDE SEQUENCE</scope>
</reference>
<keyword evidence="3" id="KW-1185">Reference proteome</keyword>
<keyword evidence="1" id="KW-0812">Transmembrane</keyword>
<sequence>MAFRKILEDVGDFGLFQKVLLIFFFIPCFTVLPWFSMHVIFLTGIPDHWCYVPEVAKSNLSLKKQMALIMPPSDPHCSMYDVNYTEILQSLDPDLDEKTPTKPCDKGWFYEKSEFDTTAVTDVRNVDT</sequence>